<evidence type="ECO:0000313" key="7">
    <source>
        <dbReference type="EMBL" id="MDQ7250947.1"/>
    </source>
</evidence>
<dbReference type="CDD" id="cd17393">
    <property type="entry name" value="MFS_MosC_like"/>
    <property type="match status" value="1"/>
</dbReference>
<sequence>MTVYEQPMKPASVLRPRLAVTALFLANGSGIGLWAASIAPIKLLHGLTDFQLSLALLAFAIGAILTMTMTGHIAARFGSARVALLTGLAFAVAIPIPALMPSLVTLALAILAFGACNGAMDVAMNGHGAVVERLTGKPIMSSFHAAFSLGCLLGSAAGSALLAAGFGPLATMGCAGGWALLLTLVTASSLPVPETGPREPAVAFALPSRAALLVGALAFLCMFAEGAVADWSGVYLVSAAGVSTAVAAWGYSGFAFAMTIGRLLGDRIVHGFGAARVVAAGAAIAVLGLGITLALPRVDVAILGYALAGIGIANIIPVLFSAGGRAVPSHPGIGVAMAATCGYAGFLLSPPLIGVFADVLGLRVALIALAVALLIVALAAPRVLGGTGPSLDRPGS</sequence>
<organism evidence="7 8">
    <name type="scientific">Dongia sedimenti</name>
    <dbReference type="NCBI Taxonomy" id="3064282"/>
    <lineage>
        <taxon>Bacteria</taxon>
        <taxon>Pseudomonadati</taxon>
        <taxon>Pseudomonadota</taxon>
        <taxon>Alphaproteobacteria</taxon>
        <taxon>Rhodospirillales</taxon>
        <taxon>Dongiaceae</taxon>
        <taxon>Dongia</taxon>
    </lineage>
</organism>
<comment type="subcellular location">
    <subcellularLocation>
        <location evidence="1">Membrane</location>
        <topology evidence="1">Multi-pass membrane protein</topology>
    </subcellularLocation>
</comment>
<dbReference type="RefSeq" id="WP_379960823.1">
    <property type="nucleotide sequence ID" value="NZ_JAUYVI010000008.1"/>
</dbReference>
<feature type="transmembrane region" description="Helical" evidence="5">
    <location>
        <begin position="18"/>
        <end position="38"/>
    </location>
</feature>
<accession>A0ABU0YUT9</accession>
<keyword evidence="3 5" id="KW-1133">Transmembrane helix</keyword>
<proteinExistence type="predicted"/>
<dbReference type="SUPFAM" id="SSF103473">
    <property type="entry name" value="MFS general substrate transporter"/>
    <property type="match status" value="1"/>
</dbReference>
<evidence type="ECO:0000256" key="2">
    <source>
        <dbReference type="ARBA" id="ARBA00022692"/>
    </source>
</evidence>
<dbReference type="PROSITE" id="PS50850">
    <property type="entry name" value="MFS"/>
    <property type="match status" value="1"/>
</dbReference>
<evidence type="ECO:0000259" key="6">
    <source>
        <dbReference type="PROSITE" id="PS50850"/>
    </source>
</evidence>
<feature type="transmembrane region" description="Helical" evidence="5">
    <location>
        <begin position="145"/>
        <end position="164"/>
    </location>
</feature>
<dbReference type="InterPro" id="IPR051788">
    <property type="entry name" value="MFS_Transporter"/>
</dbReference>
<reference evidence="8" key="1">
    <citation type="submission" date="2023-08" db="EMBL/GenBank/DDBJ databases">
        <title>Rhodospirillaceae gen. nov., a novel taxon isolated from the Yangtze River Yuezi River estuary sludge.</title>
        <authorList>
            <person name="Ruan L."/>
        </authorList>
    </citation>
    <scope>NUCLEOTIDE SEQUENCE [LARGE SCALE GENOMIC DNA]</scope>
    <source>
        <strain evidence="8">R-7</strain>
    </source>
</reference>
<keyword evidence="4 5" id="KW-0472">Membrane</keyword>
<dbReference type="PANTHER" id="PTHR23514">
    <property type="entry name" value="BYPASS OF STOP CODON PROTEIN 6"/>
    <property type="match status" value="1"/>
</dbReference>
<dbReference type="PANTHER" id="PTHR23514:SF13">
    <property type="entry name" value="INNER MEMBRANE PROTEIN YBJJ"/>
    <property type="match status" value="1"/>
</dbReference>
<keyword evidence="8" id="KW-1185">Reference proteome</keyword>
<dbReference type="Gene3D" id="1.20.1250.20">
    <property type="entry name" value="MFS general substrate transporter like domains"/>
    <property type="match status" value="2"/>
</dbReference>
<feature type="transmembrane region" description="Helical" evidence="5">
    <location>
        <begin position="301"/>
        <end position="320"/>
    </location>
</feature>
<feature type="transmembrane region" description="Helical" evidence="5">
    <location>
        <begin position="50"/>
        <end position="70"/>
    </location>
</feature>
<dbReference type="InterPro" id="IPR020846">
    <property type="entry name" value="MFS_dom"/>
</dbReference>
<gene>
    <name evidence="7" type="ORF">Q8A70_24890</name>
</gene>
<feature type="transmembrane region" description="Helical" evidence="5">
    <location>
        <begin position="82"/>
        <end position="100"/>
    </location>
</feature>
<feature type="transmembrane region" description="Helical" evidence="5">
    <location>
        <begin position="359"/>
        <end position="380"/>
    </location>
</feature>
<feature type="domain" description="Major facilitator superfamily (MFS) profile" evidence="6">
    <location>
        <begin position="210"/>
        <end position="396"/>
    </location>
</feature>
<comment type="caution">
    <text evidence="7">The sequence shown here is derived from an EMBL/GenBank/DDBJ whole genome shotgun (WGS) entry which is preliminary data.</text>
</comment>
<feature type="transmembrane region" description="Helical" evidence="5">
    <location>
        <begin position="235"/>
        <end position="261"/>
    </location>
</feature>
<dbReference type="InterPro" id="IPR036259">
    <property type="entry name" value="MFS_trans_sf"/>
</dbReference>
<keyword evidence="2 5" id="KW-0812">Transmembrane</keyword>
<feature type="transmembrane region" description="Helical" evidence="5">
    <location>
        <begin position="170"/>
        <end position="190"/>
    </location>
</feature>
<evidence type="ECO:0000256" key="5">
    <source>
        <dbReference type="SAM" id="Phobius"/>
    </source>
</evidence>
<feature type="transmembrane region" description="Helical" evidence="5">
    <location>
        <begin position="273"/>
        <end position="295"/>
    </location>
</feature>
<name>A0ABU0YUT9_9PROT</name>
<evidence type="ECO:0000313" key="8">
    <source>
        <dbReference type="Proteomes" id="UP001230156"/>
    </source>
</evidence>
<evidence type="ECO:0000256" key="1">
    <source>
        <dbReference type="ARBA" id="ARBA00004141"/>
    </source>
</evidence>
<evidence type="ECO:0000256" key="3">
    <source>
        <dbReference type="ARBA" id="ARBA00022989"/>
    </source>
</evidence>
<feature type="transmembrane region" description="Helical" evidence="5">
    <location>
        <begin position="332"/>
        <end position="353"/>
    </location>
</feature>
<dbReference type="EMBL" id="JAUYVI010000008">
    <property type="protein sequence ID" value="MDQ7250947.1"/>
    <property type="molecule type" value="Genomic_DNA"/>
</dbReference>
<evidence type="ECO:0000256" key="4">
    <source>
        <dbReference type="ARBA" id="ARBA00023136"/>
    </source>
</evidence>
<feature type="transmembrane region" description="Helical" evidence="5">
    <location>
        <begin position="210"/>
        <end position="229"/>
    </location>
</feature>
<protein>
    <submittedName>
        <fullName evidence="7">MFS transporter</fullName>
    </submittedName>
</protein>
<dbReference type="Proteomes" id="UP001230156">
    <property type="component" value="Unassembled WGS sequence"/>
</dbReference>